<dbReference type="InterPro" id="IPR003587">
    <property type="entry name" value="Hint_dom_N"/>
</dbReference>
<dbReference type="EMBL" id="BSOK01000061">
    <property type="protein sequence ID" value="GLR30194.1"/>
    <property type="molecule type" value="Genomic_DNA"/>
</dbReference>
<dbReference type="SMART" id="SM00306">
    <property type="entry name" value="HintN"/>
    <property type="match status" value="1"/>
</dbReference>
<evidence type="ECO:0000259" key="1">
    <source>
        <dbReference type="SMART" id="SM00306"/>
    </source>
</evidence>
<sequence>MNNMNKDFSGFTAGTLVHTETGLVPIEQLKIGDKVLSKAANGLGELIYKAVTNTMVTESVLVKLLELSIAIDSSLPMKEQIELQRLVDDQPSTRLLITENHPLWVYDKQWINAKEVKSQDILINKDLIKYSAESGNNSYDTTSLRQIYRTDRSNIGFVPKFDEDIPAQYGSLIDLTTGEELQNSVTYQAVTDKLYEHDEEWKQRLLEQTPEADREGAEFFGFRQGEWKDPDTIDWVEGEGPLTMTVYNIEVADTHTYFVGEQGLWVNGNNPDKT</sequence>
<dbReference type="InterPro" id="IPR036844">
    <property type="entry name" value="Hint_dom_sf"/>
</dbReference>
<evidence type="ECO:0000313" key="3">
    <source>
        <dbReference type="Proteomes" id="UP001156645"/>
    </source>
</evidence>
<name>A0ABQ5Z249_9GAMM</name>
<organism evidence="2 3">
    <name type="scientific">Psychrobacter pacificensis</name>
    <dbReference type="NCBI Taxonomy" id="112002"/>
    <lineage>
        <taxon>Bacteria</taxon>
        <taxon>Pseudomonadati</taxon>
        <taxon>Pseudomonadota</taxon>
        <taxon>Gammaproteobacteria</taxon>
        <taxon>Moraxellales</taxon>
        <taxon>Moraxellaceae</taxon>
        <taxon>Psychrobacter</taxon>
    </lineage>
</organism>
<evidence type="ECO:0000313" key="2">
    <source>
        <dbReference type="EMBL" id="GLR30194.1"/>
    </source>
</evidence>
<protein>
    <recommendedName>
        <fullName evidence="1">Hint domain-containing protein</fullName>
    </recommendedName>
</protein>
<dbReference type="Gene3D" id="2.170.16.10">
    <property type="entry name" value="Hedgehog/Intein (Hint) domain"/>
    <property type="match status" value="1"/>
</dbReference>
<dbReference type="NCBIfam" id="TIGR01443">
    <property type="entry name" value="intein_Cterm"/>
    <property type="match status" value="1"/>
</dbReference>
<feature type="domain" description="Hint" evidence="1">
    <location>
        <begin position="8"/>
        <end position="126"/>
    </location>
</feature>
<proteinExistence type="predicted"/>
<dbReference type="SUPFAM" id="SSF51294">
    <property type="entry name" value="Hedgehog/intein (Hint) domain"/>
    <property type="match status" value="1"/>
</dbReference>
<keyword evidence="3" id="KW-1185">Reference proteome</keyword>
<comment type="caution">
    <text evidence="2">The sequence shown here is derived from an EMBL/GenBank/DDBJ whole genome shotgun (WGS) entry which is preliminary data.</text>
</comment>
<dbReference type="InterPro" id="IPR030934">
    <property type="entry name" value="Intein_C"/>
</dbReference>
<dbReference type="Proteomes" id="UP001156645">
    <property type="component" value="Unassembled WGS sequence"/>
</dbReference>
<accession>A0ABQ5Z249</accession>
<reference evidence="3" key="1">
    <citation type="journal article" date="2019" name="Int. J. Syst. Evol. Microbiol.">
        <title>The Global Catalogue of Microorganisms (GCM) 10K type strain sequencing project: providing services to taxonomists for standard genome sequencing and annotation.</title>
        <authorList>
            <consortium name="The Broad Institute Genomics Platform"/>
            <consortium name="The Broad Institute Genome Sequencing Center for Infectious Disease"/>
            <person name="Wu L."/>
            <person name="Ma J."/>
        </authorList>
    </citation>
    <scope>NUCLEOTIDE SEQUENCE [LARGE SCALE GENOMIC DNA]</scope>
    <source>
        <strain evidence="3">NBRC 103191</strain>
    </source>
</reference>
<gene>
    <name evidence="2" type="ORF">GCM10007915_24330</name>
</gene>